<sequence>MENLQVLRSAQYGKFEEKDHQIITANGKEESALTGRGVILFTYFAWMDYKKQKAREAIKKYCEYIAMHGYGKGSLKALTDLEALGRDEGAEWIKKTYSNHVKDTISMIQYVFGM</sequence>
<evidence type="ECO:0000313" key="2">
    <source>
        <dbReference type="Proteomes" id="UP000192790"/>
    </source>
</evidence>
<dbReference type="EMBL" id="FWXW01000001">
    <property type="protein sequence ID" value="SMC41253.1"/>
    <property type="molecule type" value="Genomic_DNA"/>
</dbReference>
<dbReference type="Proteomes" id="UP000192790">
    <property type="component" value="Unassembled WGS sequence"/>
</dbReference>
<accession>A0A1W1YYP3</accession>
<evidence type="ECO:0000313" key="1">
    <source>
        <dbReference type="EMBL" id="SMC41253.1"/>
    </source>
</evidence>
<gene>
    <name evidence="1" type="ORF">SAMN02745168_0783</name>
</gene>
<name>A0A1W1YYP3_9FIRM</name>
<dbReference type="RefSeq" id="WP_084233394.1">
    <property type="nucleotide sequence ID" value="NZ_FWXW01000001.1"/>
</dbReference>
<protein>
    <submittedName>
        <fullName evidence="1">Uncharacterized protein</fullName>
    </submittedName>
</protein>
<dbReference type="AlphaFoldDB" id="A0A1W1YYP3"/>
<proteinExistence type="predicted"/>
<dbReference type="OrthoDB" id="1860962at2"/>
<organism evidence="1 2">
    <name type="scientific">Papillibacter cinnamivorans DSM 12816</name>
    <dbReference type="NCBI Taxonomy" id="1122930"/>
    <lineage>
        <taxon>Bacteria</taxon>
        <taxon>Bacillati</taxon>
        <taxon>Bacillota</taxon>
        <taxon>Clostridia</taxon>
        <taxon>Eubacteriales</taxon>
        <taxon>Oscillospiraceae</taxon>
        <taxon>Papillibacter</taxon>
    </lineage>
</organism>
<keyword evidence="2" id="KW-1185">Reference proteome</keyword>
<reference evidence="1 2" key="1">
    <citation type="submission" date="2017-04" db="EMBL/GenBank/DDBJ databases">
        <authorList>
            <person name="Afonso C.L."/>
            <person name="Miller P.J."/>
            <person name="Scott M.A."/>
            <person name="Spackman E."/>
            <person name="Goraichik I."/>
            <person name="Dimitrov K.M."/>
            <person name="Suarez D.L."/>
            <person name="Swayne D.E."/>
        </authorList>
    </citation>
    <scope>NUCLEOTIDE SEQUENCE [LARGE SCALE GENOMIC DNA]</scope>
    <source>
        <strain evidence="1 2">DSM 12816</strain>
    </source>
</reference>